<keyword evidence="4" id="KW-0677">Repeat</keyword>
<comment type="subcellular location">
    <subcellularLocation>
        <location evidence="1">Nucleus</location>
    </subcellularLocation>
</comment>
<evidence type="ECO:0000256" key="1">
    <source>
        <dbReference type="ARBA" id="ARBA00004123"/>
    </source>
</evidence>
<evidence type="ECO:0000256" key="3">
    <source>
        <dbReference type="ARBA" id="ARBA00022664"/>
    </source>
</evidence>
<dbReference type="Proteomes" id="UP001289374">
    <property type="component" value="Unassembled WGS sequence"/>
</dbReference>
<comment type="similarity">
    <text evidence="2">Belongs to the crooked-neck family.</text>
</comment>
<dbReference type="Gene3D" id="1.25.40.10">
    <property type="entry name" value="Tetratricopeptide repeat domain"/>
    <property type="match status" value="1"/>
</dbReference>
<keyword evidence="6" id="KW-0539">Nucleus</keyword>
<evidence type="ECO:0000313" key="8">
    <source>
        <dbReference type="EMBL" id="KAK4400698.1"/>
    </source>
</evidence>
<evidence type="ECO:0000256" key="6">
    <source>
        <dbReference type="ARBA" id="ARBA00023242"/>
    </source>
</evidence>
<feature type="region of interest" description="Disordered" evidence="7">
    <location>
        <begin position="1"/>
        <end position="44"/>
    </location>
</feature>
<evidence type="ECO:0000256" key="2">
    <source>
        <dbReference type="ARBA" id="ARBA00008644"/>
    </source>
</evidence>
<dbReference type="GO" id="GO:0000974">
    <property type="term" value="C:Prp19 complex"/>
    <property type="evidence" value="ECO:0007669"/>
    <property type="project" value="TreeGrafter"/>
</dbReference>
<keyword evidence="3" id="KW-0507">mRNA processing</keyword>
<dbReference type="SUPFAM" id="SSF48452">
    <property type="entry name" value="TPR-like"/>
    <property type="match status" value="1"/>
</dbReference>
<dbReference type="EMBL" id="JACGWL010000006">
    <property type="protein sequence ID" value="KAK4400698.1"/>
    <property type="molecule type" value="Genomic_DNA"/>
</dbReference>
<dbReference type="GO" id="GO:0071007">
    <property type="term" value="C:U2-type catalytic step 2 spliceosome"/>
    <property type="evidence" value="ECO:0007669"/>
    <property type="project" value="TreeGrafter"/>
</dbReference>
<dbReference type="InterPro" id="IPR045075">
    <property type="entry name" value="Syf1-like"/>
</dbReference>
<dbReference type="GO" id="GO:0000245">
    <property type="term" value="P:spliceosomal complex assembly"/>
    <property type="evidence" value="ECO:0007669"/>
    <property type="project" value="TreeGrafter"/>
</dbReference>
<organism evidence="8 9">
    <name type="scientific">Sesamum angolense</name>
    <dbReference type="NCBI Taxonomy" id="2727404"/>
    <lineage>
        <taxon>Eukaryota</taxon>
        <taxon>Viridiplantae</taxon>
        <taxon>Streptophyta</taxon>
        <taxon>Embryophyta</taxon>
        <taxon>Tracheophyta</taxon>
        <taxon>Spermatophyta</taxon>
        <taxon>Magnoliopsida</taxon>
        <taxon>eudicotyledons</taxon>
        <taxon>Gunneridae</taxon>
        <taxon>Pentapetalae</taxon>
        <taxon>asterids</taxon>
        <taxon>lamiids</taxon>
        <taxon>Lamiales</taxon>
        <taxon>Pedaliaceae</taxon>
        <taxon>Sesamum</taxon>
    </lineage>
</organism>
<comment type="caution">
    <text evidence="8">The sequence shown here is derived from an EMBL/GenBank/DDBJ whole genome shotgun (WGS) entry which is preliminary data.</text>
</comment>
<feature type="compositionally biased region" description="Basic and acidic residues" evidence="7">
    <location>
        <begin position="8"/>
        <end position="28"/>
    </location>
</feature>
<proteinExistence type="inferred from homology"/>
<keyword evidence="5" id="KW-0508">mRNA splicing</keyword>
<dbReference type="InterPro" id="IPR011990">
    <property type="entry name" value="TPR-like_helical_dom_sf"/>
</dbReference>
<dbReference type="PANTHER" id="PTHR11246:SF3">
    <property type="entry name" value="CROOKED NECK-LIKE PROTEIN 1"/>
    <property type="match status" value="1"/>
</dbReference>
<name>A0AAE2BWV5_9LAMI</name>
<evidence type="ECO:0000256" key="4">
    <source>
        <dbReference type="ARBA" id="ARBA00022737"/>
    </source>
</evidence>
<dbReference type="GO" id="GO:0071014">
    <property type="term" value="C:post-mRNA release spliceosomal complex"/>
    <property type="evidence" value="ECO:0007669"/>
    <property type="project" value="TreeGrafter"/>
</dbReference>
<accession>A0AAE2BWV5</accession>
<evidence type="ECO:0000256" key="5">
    <source>
        <dbReference type="ARBA" id="ARBA00023187"/>
    </source>
</evidence>
<evidence type="ECO:0000313" key="9">
    <source>
        <dbReference type="Proteomes" id="UP001289374"/>
    </source>
</evidence>
<reference evidence="8" key="1">
    <citation type="submission" date="2020-06" db="EMBL/GenBank/DDBJ databases">
        <authorList>
            <person name="Li T."/>
            <person name="Hu X."/>
            <person name="Zhang T."/>
            <person name="Song X."/>
            <person name="Zhang H."/>
            <person name="Dai N."/>
            <person name="Sheng W."/>
            <person name="Hou X."/>
            <person name="Wei L."/>
        </authorList>
    </citation>
    <scope>NUCLEOTIDE SEQUENCE</scope>
    <source>
        <strain evidence="8">K16</strain>
        <tissue evidence="8">Leaf</tissue>
    </source>
</reference>
<dbReference type="GO" id="GO:0071011">
    <property type="term" value="C:precatalytic spliceosome"/>
    <property type="evidence" value="ECO:0007669"/>
    <property type="project" value="TreeGrafter"/>
</dbReference>
<gene>
    <name evidence="8" type="ORF">Sango_1175900</name>
</gene>
<keyword evidence="9" id="KW-1185">Reference proteome</keyword>
<reference evidence="8" key="2">
    <citation type="journal article" date="2024" name="Plant">
        <title>Genomic evolution and insights into agronomic trait innovations of Sesamum species.</title>
        <authorList>
            <person name="Miao H."/>
            <person name="Wang L."/>
            <person name="Qu L."/>
            <person name="Liu H."/>
            <person name="Sun Y."/>
            <person name="Le M."/>
            <person name="Wang Q."/>
            <person name="Wei S."/>
            <person name="Zheng Y."/>
            <person name="Lin W."/>
            <person name="Duan Y."/>
            <person name="Cao H."/>
            <person name="Xiong S."/>
            <person name="Wang X."/>
            <person name="Wei L."/>
            <person name="Li C."/>
            <person name="Ma Q."/>
            <person name="Ju M."/>
            <person name="Zhao R."/>
            <person name="Li G."/>
            <person name="Mu C."/>
            <person name="Tian Q."/>
            <person name="Mei H."/>
            <person name="Zhang T."/>
            <person name="Gao T."/>
            <person name="Zhang H."/>
        </authorList>
    </citation>
    <scope>NUCLEOTIDE SEQUENCE</scope>
    <source>
        <strain evidence="8">K16</strain>
    </source>
</reference>
<dbReference type="AlphaFoldDB" id="A0AAE2BWV5"/>
<evidence type="ECO:0000256" key="7">
    <source>
        <dbReference type="SAM" id="MobiDB-lite"/>
    </source>
</evidence>
<protein>
    <submittedName>
        <fullName evidence="8">Pre-splicing factor clf1</fullName>
    </submittedName>
</protein>
<dbReference type="PANTHER" id="PTHR11246">
    <property type="entry name" value="PRE-MRNA SPLICING FACTOR"/>
    <property type="match status" value="1"/>
</dbReference>
<sequence>MEEVMGLTHRDPWRRGPKDEAHDGDGGNKEQLGQNPMFSPVPNTGRWRRVMRRSFNEGETVDCAQDGRLLLYVRSSGGGSRWRPQHREIQERKILLSFSCNKSGDLKFCMQCVRFSMLVFRNQKIPYTKFSFAKIWLMVAQFEILQLNIDQGRRILGWAIGMAPKDKKLNEPQLFLNMQIGQPARDTPDLLWKAYIDFEISEPEYERTQTLYERSETSVKMIMNKEKMPSASQRPYIPAFPSKLLMCYCFSEWQFPTAISRNGQCFFVTGQMEILSGTHCFVDGANLKFICCLFVASIRMFIHVHFLLNHTDILLAVILVIAVKYGFCQYPSVVLGAKDLPK</sequence>